<dbReference type="SUPFAM" id="SSF51338">
    <property type="entry name" value="Composite domain of metallo-dependent hydrolases"/>
    <property type="match status" value="1"/>
</dbReference>
<dbReference type="GO" id="GO:0046872">
    <property type="term" value="F:metal ion binding"/>
    <property type="evidence" value="ECO:0007669"/>
    <property type="project" value="UniProtKB-KW"/>
</dbReference>
<dbReference type="EC" id="3.5.2.3" evidence="7"/>
<evidence type="ECO:0000256" key="1">
    <source>
        <dbReference type="ARBA" id="ARBA00001947"/>
    </source>
</evidence>
<dbReference type="Pfam" id="PF01979">
    <property type="entry name" value="Amidohydro_1"/>
    <property type="match status" value="1"/>
</dbReference>
<dbReference type="CDD" id="cd01318">
    <property type="entry name" value="DHOase_IIb"/>
    <property type="match status" value="1"/>
</dbReference>
<gene>
    <name evidence="7" type="ORF">FEM55_21120</name>
</gene>
<reference evidence="7 8" key="1">
    <citation type="submission" date="2019-05" db="EMBL/GenBank/DDBJ databases">
        <authorList>
            <person name="Qu J.-H."/>
        </authorList>
    </citation>
    <scope>NUCLEOTIDE SEQUENCE [LARGE SCALE GENOMIC DNA]</scope>
    <source>
        <strain evidence="7 8">Z12</strain>
    </source>
</reference>
<evidence type="ECO:0000256" key="3">
    <source>
        <dbReference type="ARBA" id="ARBA00010286"/>
    </source>
</evidence>
<dbReference type="GO" id="GO:0006145">
    <property type="term" value="P:purine nucleobase catabolic process"/>
    <property type="evidence" value="ECO:0007669"/>
    <property type="project" value="TreeGrafter"/>
</dbReference>
<sequence>MTTLIVNALVVNENTIQESDVLIRNGHIERIGKDLQHSEADRVIDAGGKYLMPGIIDDQVHFREPGLTYKADIHTESKAAVAGGVTSFMEMPNTVPNTLTQQLLEDKYQIASETSFANYSFFMGASNDNYDEVMRTNPAEVCGIKIFMGSSTGNMLVDAPQVLEKLFANAPCIIATHCEDEPTVRQRMEFFKGKYGENVPYNIHALIRNEEACLKSSSFATSLAHKHNTRLHILHISTGDEVFLFEPGIRKDGKILLSDGNPKLVTAEACVHHLWFDAEDYHSLGNKIKCNPAIKAPHHKEAILQAVLDNRIDVIATDHAPHTIAEKAQPYWQAPSGLPLVQHTLNVMLELSKTGKISLERVVEKMSHAVADCFQIKDRGYLREGYWADLILVDTNAATKVETSNIYSKCGWSPFEGTNFQSAVTHTFVSGNLVFENGMFDEAGKGKRLQFDR</sequence>
<dbReference type="InterPro" id="IPR002195">
    <property type="entry name" value="Dihydroorotase_CS"/>
</dbReference>
<name>A0A5R9K827_9BACT</name>
<keyword evidence="4" id="KW-0479">Metal-binding</keyword>
<proteinExistence type="inferred from homology"/>
<dbReference type="InterPro" id="IPR032466">
    <property type="entry name" value="Metal_Hydrolase"/>
</dbReference>
<comment type="function">
    <text evidence="2">Catalyzes the reversible cyclization of carbamoyl aspartate to dihydroorotate.</text>
</comment>
<comment type="cofactor">
    <cofactor evidence="1">
        <name>Zn(2+)</name>
        <dbReference type="ChEBI" id="CHEBI:29105"/>
    </cofactor>
</comment>
<evidence type="ECO:0000313" key="8">
    <source>
        <dbReference type="Proteomes" id="UP000309788"/>
    </source>
</evidence>
<dbReference type="NCBIfam" id="NF006688">
    <property type="entry name" value="PRK09236.1"/>
    <property type="match status" value="1"/>
</dbReference>
<dbReference type="SUPFAM" id="SSF51556">
    <property type="entry name" value="Metallo-dependent hydrolases"/>
    <property type="match status" value="1"/>
</dbReference>
<organism evidence="7 8">
    <name type="scientific">Dyadobacter sediminis</name>
    <dbReference type="NCBI Taxonomy" id="1493691"/>
    <lineage>
        <taxon>Bacteria</taxon>
        <taxon>Pseudomonadati</taxon>
        <taxon>Bacteroidota</taxon>
        <taxon>Cytophagia</taxon>
        <taxon>Cytophagales</taxon>
        <taxon>Spirosomataceae</taxon>
        <taxon>Dyadobacter</taxon>
    </lineage>
</organism>
<dbReference type="Gene3D" id="3.20.20.140">
    <property type="entry name" value="Metal-dependent hydrolases"/>
    <property type="match status" value="1"/>
</dbReference>
<dbReference type="InterPro" id="IPR011059">
    <property type="entry name" value="Metal-dep_hydrolase_composite"/>
</dbReference>
<evidence type="ECO:0000256" key="4">
    <source>
        <dbReference type="ARBA" id="ARBA00022723"/>
    </source>
</evidence>
<dbReference type="InterPro" id="IPR050138">
    <property type="entry name" value="DHOase/Allantoinase_Hydrolase"/>
</dbReference>
<feature type="domain" description="Amidohydrolase-related" evidence="6">
    <location>
        <begin position="50"/>
        <end position="434"/>
    </location>
</feature>
<evidence type="ECO:0000313" key="7">
    <source>
        <dbReference type="EMBL" id="TLU90021.1"/>
    </source>
</evidence>
<dbReference type="AlphaFoldDB" id="A0A5R9K827"/>
<dbReference type="OrthoDB" id="9765462at2"/>
<evidence type="ECO:0000256" key="5">
    <source>
        <dbReference type="ARBA" id="ARBA00022801"/>
    </source>
</evidence>
<keyword evidence="5 7" id="KW-0378">Hydrolase</keyword>
<evidence type="ECO:0000256" key="2">
    <source>
        <dbReference type="ARBA" id="ARBA00002368"/>
    </source>
</evidence>
<dbReference type="EMBL" id="VCEI01000029">
    <property type="protein sequence ID" value="TLU90021.1"/>
    <property type="molecule type" value="Genomic_DNA"/>
</dbReference>
<dbReference type="PROSITE" id="PS00483">
    <property type="entry name" value="DIHYDROOROTASE_2"/>
    <property type="match status" value="1"/>
</dbReference>
<dbReference type="PANTHER" id="PTHR43668:SF4">
    <property type="entry name" value="ALLANTOINASE"/>
    <property type="match status" value="1"/>
</dbReference>
<comment type="caution">
    <text evidence="7">The sequence shown here is derived from an EMBL/GenBank/DDBJ whole genome shotgun (WGS) entry which is preliminary data.</text>
</comment>
<dbReference type="Proteomes" id="UP000309788">
    <property type="component" value="Unassembled WGS sequence"/>
</dbReference>
<dbReference type="InterPro" id="IPR006680">
    <property type="entry name" value="Amidohydro-rel"/>
</dbReference>
<dbReference type="GO" id="GO:0004038">
    <property type="term" value="F:allantoinase activity"/>
    <property type="evidence" value="ECO:0007669"/>
    <property type="project" value="TreeGrafter"/>
</dbReference>
<dbReference type="Gene3D" id="2.30.40.10">
    <property type="entry name" value="Urease, subunit C, domain 1"/>
    <property type="match status" value="1"/>
</dbReference>
<dbReference type="GO" id="GO:0004151">
    <property type="term" value="F:dihydroorotase activity"/>
    <property type="evidence" value="ECO:0007669"/>
    <property type="project" value="UniProtKB-EC"/>
</dbReference>
<protein>
    <submittedName>
        <fullName evidence="7">Dihydroorotase</fullName>
        <ecNumber evidence="7">3.5.2.3</ecNumber>
    </submittedName>
</protein>
<dbReference type="RefSeq" id="WP_138283371.1">
    <property type="nucleotide sequence ID" value="NZ_BMGE01000006.1"/>
</dbReference>
<keyword evidence="8" id="KW-1185">Reference proteome</keyword>
<dbReference type="PANTHER" id="PTHR43668">
    <property type="entry name" value="ALLANTOINASE"/>
    <property type="match status" value="1"/>
</dbReference>
<accession>A0A5R9K827</accession>
<dbReference type="GO" id="GO:0005737">
    <property type="term" value="C:cytoplasm"/>
    <property type="evidence" value="ECO:0007669"/>
    <property type="project" value="TreeGrafter"/>
</dbReference>
<comment type="similarity">
    <text evidence="3">Belongs to the metallo-dependent hydrolases superfamily. DHOase family. Class I DHOase subfamily.</text>
</comment>
<evidence type="ECO:0000259" key="6">
    <source>
        <dbReference type="Pfam" id="PF01979"/>
    </source>
</evidence>